<sequence length="237" mass="25257">MNRLALLAILGLAFVSMASASCPNACSGHGRCSEFDRCTCFTRKDGTVDSEGNTVAAWQGPDCSLRTCPYAKAWVDVPFANNVAHLSAECSNAGTCDRKTGLCQCFPGYEGRACDRTVCPNKCSGHGTCQSQKQFFVDHADEASDASIVYSTAWDAKKIYGCKCELGFRGPDCSLKECPSGDDPQGGPDGSGFDLNSDGITEFRDCSGRGICDYSSGLCQCFKGYFGEDCSLQSTLI</sequence>
<dbReference type="GO" id="GO:0050839">
    <property type="term" value="F:cell adhesion molecule binding"/>
    <property type="evidence" value="ECO:0007669"/>
    <property type="project" value="TreeGrafter"/>
</dbReference>
<name>A0A7R9WEC2_9STRA</name>
<dbReference type="PANTHER" id="PTHR11219">
    <property type="entry name" value="TENEURIN AND N-ACETYLGLUCOSAMINE-1-PHOSPHODIESTER ALPHA-N-ACETYLGLUCOSAMINIDASE"/>
    <property type="match status" value="1"/>
</dbReference>
<dbReference type="GO" id="GO:0046982">
    <property type="term" value="F:protein heterodimerization activity"/>
    <property type="evidence" value="ECO:0007669"/>
    <property type="project" value="TreeGrafter"/>
</dbReference>
<dbReference type="Pfam" id="PF07974">
    <property type="entry name" value="EGF_2"/>
    <property type="match status" value="1"/>
</dbReference>
<gene>
    <name evidence="7" type="ORF">TDUB1175_LOCUS20348</name>
</gene>
<dbReference type="PROSITE" id="PS00022">
    <property type="entry name" value="EGF_1"/>
    <property type="match status" value="2"/>
</dbReference>
<dbReference type="GO" id="GO:0042803">
    <property type="term" value="F:protein homodimerization activity"/>
    <property type="evidence" value="ECO:0007669"/>
    <property type="project" value="TreeGrafter"/>
</dbReference>
<dbReference type="InterPro" id="IPR051216">
    <property type="entry name" value="Teneurin"/>
</dbReference>
<feature type="signal peptide" evidence="5">
    <location>
        <begin position="1"/>
        <end position="20"/>
    </location>
</feature>
<dbReference type="PROSITE" id="PS01186">
    <property type="entry name" value="EGF_2"/>
    <property type="match status" value="2"/>
</dbReference>
<evidence type="ECO:0000256" key="1">
    <source>
        <dbReference type="ARBA" id="ARBA00022536"/>
    </source>
</evidence>
<proteinExistence type="predicted"/>
<dbReference type="SMART" id="SM00181">
    <property type="entry name" value="EGF"/>
    <property type="match status" value="3"/>
</dbReference>
<dbReference type="PROSITE" id="PS50026">
    <property type="entry name" value="EGF_3"/>
    <property type="match status" value="2"/>
</dbReference>
<feature type="domain" description="EGF-like" evidence="6">
    <location>
        <begin position="81"/>
        <end position="115"/>
    </location>
</feature>
<keyword evidence="5" id="KW-0732">Signal</keyword>
<dbReference type="AlphaFoldDB" id="A0A7R9WEC2"/>
<dbReference type="Gene3D" id="2.60.120.260">
    <property type="entry name" value="Galactose-binding domain-like"/>
    <property type="match status" value="2"/>
</dbReference>
<dbReference type="InterPro" id="IPR000742">
    <property type="entry name" value="EGF"/>
</dbReference>
<dbReference type="EMBL" id="HBED01040458">
    <property type="protein sequence ID" value="CAD8321932.1"/>
    <property type="molecule type" value="Transcribed_RNA"/>
</dbReference>
<organism evidence="7">
    <name type="scientific">Pseudictyota dubia</name>
    <dbReference type="NCBI Taxonomy" id="2749911"/>
    <lineage>
        <taxon>Eukaryota</taxon>
        <taxon>Sar</taxon>
        <taxon>Stramenopiles</taxon>
        <taxon>Ochrophyta</taxon>
        <taxon>Bacillariophyta</taxon>
        <taxon>Mediophyceae</taxon>
        <taxon>Biddulphiophycidae</taxon>
        <taxon>Eupodiscales</taxon>
        <taxon>Odontellaceae</taxon>
        <taxon>Pseudictyota</taxon>
    </lineage>
</organism>
<dbReference type="Pfam" id="PF23106">
    <property type="entry name" value="EGF_Teneurin"/>
    <property type="match status" value="1"/>
</dbReference>
<keyword evidence="1 4" id="KW-0245">EGF-like domain</keyword>
<protein>
    <recommendedName>
        <fullName evidence="6">EGF-like domain-containing protein</fullName>
    </recommendedName>
</protein>
<dbReference type="InterPro" id="IPR013111">
    <property type="entry name" value="EGF_extracell"/>
</dbReference>
<evidence type="ECO:0000256" key="3">
    <source>
        <dbReference type="ARBA" id="ARBA00023157"/>
    </source>
</evidence>
<dbReference type="GO" id="GO:0007157">
    <property type="term" value="P:heterophilic cell-cell adhesion via plasma membrane cell adhesion molecules"/>
    <property type="evidence" value="ECO:0007669"/>
    <property type="project" value="TreeGrafter"/>
</dbReference>
<dbReference type="PANTHER" id="PTHR11219:SF69">
    <property type="entry name" value="TENEURIN-A"/>
    <property type="match status" value="1"/>
</dbReference>
<evidence type="ECO:0000256" key="4">
    <source>
        <dbReference type="PROSITE-ProRule" id="PRU00076"/>
    </source>
</evidence>
<evidence type="ECO:0000256" key="2">
    <source>
        <dbReference type="ARBA" id="ARBA00022737"/>
    </source>
</evidence>
<feature type="chain" id="PRO_5030604582" description="EGF-like domain-containing protein" evidence="5">
    <location>
        <begin position="21"/>
        <end position="237"/>
    </location>
</feature>
<evidence type="ECO:0000259" key="6">
    <source>
        <dbReference type="PROSITE" id="PS50026"/>
    </source>
</evidence>
<feature type="disulfide bond" evidence="4">
    <location>
        <begin position="105"/>
        <end position="114"/>
    </location>
</feature>
<dbReference type="Gene3D" id="2.10.25.10">
    <property type="entry name" value="Laminin"/>
    <property type="match status" value="2"/>
</dbReference>
<evidence type="ECO:0000256" key="5">
    <source>
        <dbReference type="SAM" id="SignalP"/>
    </source>
</evidence>
<feature type="disulfide bond" evidence="4">
    <location>
        <begin position="221"/>
        <end position="230"/>
    </location>
</feature>
<reference evidence="7" key="1">
    <citation type="submission" date="2021-01" db="EMBL/GenBank/DDBJ databases">
        <authorList>
            <person name="Corre E."/>
            <person name="Pelletier E."/>
            <person name="Niang G."/>
            <person name="Scheremetjew M."/>
            <person name="Finn R."/>
            <person name="Kale V."/>
            <person name="Holt S."/>
            <person name="Cochrane G."/>
            <person name="Meng A."/>
            <person name="Brown T."/>
            <person name="Cohen L."/>
        </authorList>
    </citation>
    <scope>NUCLEOTIDE SEQUENCE</scope>
    <source>
        <strain evidence="7">CCMP147</strain>
    </source>
</reference>
<keyword evidence="2" id="KW-0677">Repeat</keyword>
<dbReference type="PRINTS" id="PR00011">
    <property type="entry name" value="EGFLAMININ"/>
</dbReference>
<evidence type="ECO:0000313" key="7">
    <source>
        <dbReference type="EMBL" id="CAD8321932.1"/>
    </source>
</evidence>
<keyword evidence="3 4" id="KW-1015">Disulfide bond</keyword>
<feature type="domain" description="EGF-like" evidence="6">
    <location>
        <begin position="196"/>
        <end position="231"/>
    </location>
</feature>
<comment type="caution">
    <text evidence="4">Lacks conserved residue(s) required for the propagation of feature annotation.</text>
</comment>
<accession>A0A7R9WEC2</accession>
<dbReference type="PROSITE" id="PS51257">
    <property type="entry name" value="PROKAR_LIPOPROTEIN"/>
    <property type="match status" value="1"/>
</dbReference>